<dbReference type="GO" id="GO:0016491">
    <property type="term" value="F:oxidoreductase activity"/>
    <property type="evidence" value="ECO:0007669"/>
    <property type="project" value="UniProtKB-KW"/>
</dbReference>
<gene>
    <name evidence="3" type="ORF">FHS49_000760</name>
</gene>
<dbReference type="InterPro" id="IPR002347">
    <property type="entry name" value="SDR_fam"/>
</dbReference>
<dbReference type="RefSeq" id="WP_246350254.1">
    <property type="nucleotide sequence ID" value="NZ_JACIJC010000001.1"/>
</dbReference>
<dbReference type="GO" id="GO:0030497">
    <property type="term" value="P:fatty acid elongation"/>
    <property type="evidence" value="ECO:0007669"/>
    <property type="project" value="TreeGrafter"/>
</dbReference>
<dbReference type="PANTHER" id="PTHR43086:SF2">
    <property type="entry name" value="HYDROXYSTEROID DEHYDROGENASE-LIKE PROTEIN 1"/>
    <property type="match status" value="1"/>
</dbReference>
<name>A0A7W9EDB3_9SPHN</name>
<proteinExistence type="predicted"/>
<evidence type="ECO:0000313" key="3">
    <source>
        <dbReference type="EMBL" id="MBB5684769.1"/>
    </source>
</evidence>
<sequence length="307" mass="32640">MRHPSNPSILDMAVRGNCNGGIAGNSSSTPQHMKMQERDMGIYEKYGPWALIAGASEGTGAAFAHRLASEGLKIILIARREQPLAALAAELQAAYGTETLAASIDLAAPDAIDKIAAAAEGREVGLYISNAGGDPNGTAFFETDIKAWTDLVARNVVAVMQACHLLGAKMRERKRGGIILVGSGACYGGASGLGVYSGSKAFDLCFGEGLWAELRRHDVDVLNLILGRTDTPEFRRWLKSRGALMPSDVATAEDVARVGLERLPYGPVHNWGLEDDDAGRVPQSAAARRNRILAMEAAMQDLRPAQG</sequence>
<organism evidence="3 4">
    <name type="scientific">Sphingobium boeckii</name>
    <dbReference type="NCBI Taxonomy" id="1082345"/>
    <lineage>
        <taxon>Bacteria</taxon>
        <taxon>Pseudomonadati</taxon>
        <taxon>Pseudomonadota</taxon>
        <taxon>Alphaproteobacteria</taxon>
        <taxon>Sphingomonadales</taxon>
        <taxon>Sphingomonadaceae</taxon>
        <taxon>Sphingobium</taxon>
    </lineage>
</organism>
<accession>A0A7W9EDB3</accession>
<dbReference type="Proteomes" id="UP000549617">
    <property type="component" value="Unassembled WGS sequence"/>
</dbReference>
<evidence type="ECO:0000313" key="4">
    <source>
        <dbReference type="Proteomes" id="UP000549617"/>
    </source>
</evidence>
<evidence type="ECO:0000256" key="2">
    <source>
        <dbReference type="ARBA" id="ARBA00023002"/>
    </source>
</evidence>
<reference evidence="3 4" key="1">
    <citation type="submission" date="2020-08" db="EMBL/GenBank/DDBJ databases">
        <title>Genomic Encyclopedia of Type Strains, Phase IV (KMG-IV): sequencing the most valuable type-strain genomes for metagenomic binning, comparative biology and taxonomic classification.</title>
        <authorList>
            <person name="Goeker M."/>
        </authorList>
    </citation>
    <scope>NUCLEOTIDE SEQUENCE [LARGE SCALE GENOMIC DNA]</scope>
    <source>
        <strain evidence="3 4">DSM 25079</strain>
    </source>
</reference>
<keyword evidence="1" id="KW-0521">NADP</keyword>
<dbReference type="PANTHER" id="PTHR43086">
    <property type="entry name" value="VERY-LONG-CHAIN 3-OXOOACYL-COA REDUCTASE"/>
    <property type="match status" value="1"/>
</dbReference>
<dbReference type="Pfam" id="PF00106">
    <property type="entry name" value="adh_short"/>
    <property type="match status" value="1"/>
</dbReference>
<dbReference type="InterPro" id="IPR036291">
    <property type="entry name" value="NAD(P)-bd_dom_sf"/>
</dbReference>
<dbReference type="PRINTS" id="PR00081">
    <property type="entry name" value="GDHRDH"/>
</dbReference>
<keyword evidence="2" id="KW-0560">Oxidoreductase</keyword>
<dbReference type="EMBL" id="JACIJC010000001">
    <property type="protein sequence ID" value="MBB5684769.1"/>
    <property type="molecule type" value="Genomic_DNA"/>
</dbReference>
<dbReference type="SUPFAM" id="SSF51735">
    <property type="entry name" value="NAD(P)-binding Rossmann-fold domains"/>
    <property type="match status" value="1"/>
</dbReference>
<keyword evidence="4" id="KW-1185">Reference proteome</keyword>
<protein>
    <submittedName>
        <fullName evidence="3">Short-subunit dehydrogenase</fullName>
    </submittedName>
</protein>
<dbReference type="Gene3D" id="3.40.50.720">
    <property type="entry name" value="NAD(P)-binding Rossmann-like Domain"/>
    <property type="match status" value="1"/>
</dbReference>
<evidence type="ECO:0000256" key="1">
    <source>
        <dbReference type="ARBA" id="ARBA00022857"/>
    </source>
</evidence>
<comment type="caution">
    <text evidence="3">The sequence shown here is derived from an EMBL/GenBank/DDBJ whole genome shotgun (WGS) entry which is preliminary data.</text>
</comment>
<dbReference type="AlphaFoldDB" id="A0A7W9EDB3"/>